<dbReference type="GO" id="GO:0003677">
    <property type="term" value="F:DNA binding"/>
    <property type="evidence" value="ECO:0007669"/>
    <property type="project" value="UniProtKB-KW"/>
</dbReference>
<dbReference type="Pfam" id="PF01336">
    <property type="entry name" value="tRNA_anti-codon"/>
    <property type="match status" value="1"/>
</dbReference>
<dbReference type="InterPro" id="IPR047192">
    <property type="entry name" value="Euk_RPA1_DBD_C"/>
</dbReference>
<name>A0A177EIR7_9MICR</name>
<feature type="domain" description="Replication factor A C-terminal" evidence="8">
    <location>
        <begin position="408"/>
        <end position="549"/>
    </location>
</feature>
<dbReference type="AlphaFoldDB" id="A0A177EIR7"/>
<evidence type="ECO:0000313" key="11">
    <source>
        <dbReference type="Proteomes" id="UP000185944"/>
    </source>
</evidence>
<evidence type="ECO:0000256" key="4">
    <source>
        <dbReference type="ARBA" id="ARBA00022833"/>
    </source>
</evidence>
<keyword evidence="11" id="KW-1185">Reference proteome</keyword>
<dbReference type="OrthoDB" id="1751331at2759"/>
<proteinExistence type="inferred from homology"/>
<dbReference type="CDD" id="cd04474">
    <property type="entry name" value="RPA1_DBD_A"/>
    <property type="match status" value="1"/>
</dbReference>
<dbReference type="SUPFAM" id="SSF50249">
    <property type="entry name" value="Nucleic acid-binding proteins"/>
    <property type="match status" value="3"/>
</dbReference>
<dbReference type="EMBL" id="LTDL01000014">
    <property type="protein sequence ID" value="OAG31864.1"/>
    <property type="molecule type" value="Genomic_DNA"/>
</dbReference>
<accession>A0A177EIR7</accession>
<dbReference type="GeneID" id="93646689"/>
<comment type="caution">
    <text evidence="10">The sequence shown here is derived from an EMBL/GenBank/DDBJ whole genome shotgun (WGS) entry which is preliminary data.</text>
</comment>
<dbReference type="FunFam" id="2.40.50.140:FF:000041">
    <property type="entry name" value="Replication protein A subunit"/>
    <property type="match status" value="1"/>
</dbReference>
<evidence type="ECO:0000313" key="10">
    <source>
        <dbReference type="EMBL" id="OAG31864.1"/>
    </source>
</evidence>
<dbReference type="Proteomes" id="UP000185944">
    <property type="component" value="Unassembled WGS sequence"/>
</dbReference>
<dbReference type="CDD" id="cd04475">
    <property type="entry name" value="RPA1_DBD_B"/>
    <property type="match status" value="1"/>
</dbReference>
<evidence type="ECO:0000256" key="1">
    <source>
        <dbReference type="ARBA" id="ARBA00005690"/>
    </source>
</evidence>
<evidence type="ECO:0000259" key="7">
    <source>
        <dbReference type="Pfam" id="PF01336"/>
    </source>
</evidence>
<protein>
    <submittedName>
        <fullName evidence="10">Replication factor A1</fullName>
    </submittedName>
</protein>
<dbReference type="CDD" id="cd04476">
    <property type="entry name" value="RPA1_DBD_C"/>
    <property type="match status" value="1"/>
</dbReference>
<keyword evidence="3" id="KW-0863">Zinc-finger</keyword>
<feature type="domain" description="Replication protein A OB" evidence="9">
    <location>
        <begin position="269"/>
        <end position="359"/>
    </location>
</feature>
<comment type="similarity">
    <text evidence="1">Belongs to the replication factor A protein 1 family.</text>
</comment>
<dbReference type="InterPro" id="IPR013955">
    <property type="entry name" value="Rep_factor-A_C"/>
</dbReference>
<reference evidence="10 11" key="1">
    <citation type="submission" date="2016-02" db="EMBL/GenBank/DDBJ databases">
        <title>Discovery of a natural microsporidian pathogen with a broad tissue tropism in Caenorhabditis elegans.</title>
        <authorList>
            <person name="Luallen R.J."/>
            <person name="Reinke A.W."/>
            <person name="Tong L."/>
            <person name="Botts M.R."/>
            <person name="Felix M.-A."/>
            <person name="Troemel E.R."/>
        </authorList>
    </citation>
    <scope>NUCLEOTIDE SEQUENCE [LARGE SCALE GENOMIC DNA]</scope>
    <source>
        <strain evidence="10 11">JUm2807</strain>
    </source>
</reference>
<dbReference type="Gene3D" id="2.40.50.140">
    <property type="entry name" value="Nucleic acid-binding proteins"/>
    <property type="match status" value="3"/>
</dbReference>
<keyword evidence="4" id="KW-0862">Zinc</keyword>
<dbReference type="InterPro" id="IPR031657">
    <property type="entry name" value="REPA_OB_2"/>
</dbReference>
<dbReference type="STRING" id="1805483.A0A177EIR7"/>
<dbReference type="InterPro" id="IPR004365">
    <property type="entry name" value="NA-bd_OB_tRNA"/>
</dbReference>
<evidence type="ECO:0000256" key="3">
    <source>
        <dbReference type="ARBA" id="ARBA00022771"/>
    </source>
</evidence>
<dbReference type="InterPro" id="IPR012340">
    <property type="entry name" value="NA-bd_OB-fold"/>
</dbReference>
<dbReference type="VEuPathDB" id="MicrosporidiaDB:NEDG_00339"/>
<evidence type="ECO:0000256" key="2">
    <source>
        <dbReference type="ARBA" id="ARBA00022723"/>
    </source>
</evidence>
<dbReference type="RefSeq" id="XP_067545465.1">
    <property type="nucleotide sequence ID" value="XM_067687757.1"/>
</dbReference>
<evidence type="ECO:0000259" key="9">
    <source>
        <dbReference type="Pfam" id="PF16900"/>
    </source>
</evidence>
<evidence type="ECO:0000256" key="6">
    <source>
        <dbReference type="SAM" id="MobiDB-lite"/>
    </source>
</evidence>
<organism evidence="10 11">
    <name type="scientific">Nematocida displodere</name>
    <dbReference type="NCBI Taxonomy" id="1805483"/>
    <lineage>
        <taxon>Eukaryota</taxon>
        <taxon>Fungi</taxon>
        <taxon>Fungi incertae sedis</taxon>
        <taxon>Microsporidia</taxon>
        <taxon>Nematocida</taxon>
    </lineage>
</organism>
<dbReference type="Pfam" id="PF08646">
    <property type="entry name" value="Rep_fac-A_C"/>
    <property type="match status" value="1"/>
</dbReference>
<feature type="domain" description="OB" evidence="7">
    <location>
        <begin position="173"/>
        <end position="241"/>
    </location>
</feature>
<feature type="region of interest" description="Disordered" evidence="6">
    <location>
        <begin position="115"/>
        <end position="139"/>
    </location>
</feature>
<keyword evidence="2" id="KW-0479">Metal-binding</keyword>
<dbReference type="PANTHER" id="PTHR47165:SF4">
    <property type="entry name" value="OS03G0429900 PROTEIN"/>
    <property type="match status" value="1"/>
</dbReference>
<dbReference type="Pfam" id="PF16900">
    <property type="entry name" value="REPA_OB_2"/>
    <property type="match status" value="1"/>
</dbReference>
<evidence type="ECO:0000259" key="8">
    <source>
        <dbReference type="Pfam" id="PF08646"/>
    </source>
</evidence>
<gene>
    <name evidence="10" type="ORF">NEDG_00339</name>
</gene>
<feature type="compositionally biased region" description="Basic and acidic residues" evidence="6">
    <location>
        <begin position="126"/>
        <end position="139"/>
    </location>
</feature>
<sequence>MSIQRVRDLEVTKGALEGVMSYVASFNTVPLVVRVVDITLPENLSTCTRITVTVTDERTTQECAISSKAIEEFKTKEIRANTLIQIGERNPASIGSEQRRVLYIKDITAYSNSTGWTSAVASPSKRKGEESQRKEAKREVNSVAELSPFLGGPWCLNIKVVRKAPMREYQKDGSAGKCFKATLADGTGEILMTFFNESADAFYTRLELNKAYEVSGGQIKMANKQFNKTEHSYELSADKTTTIHPIECPEYPELSKNLTFSLLESVKDKESSIVNLLVVAVTVEEAGTIRRRSDNSELTRRNICVTDKSKAVLPLTLWEENAKAAYEVGDVIMLEGVKITRYNDNPQLTVIGTTTVAVNPETSESFTLSGWFKQNKKAIDAPAPYERKAQVGRNTISEIKGKALPMSSVICTITNLKENIYYMACDASCKKKVEKNTDGVYFCNKCNKEVEEPLCRYRINAQIADATGQLWVSIFNEGEALMGLSANELQGMQAEDYDEIYLPKIVECNLSDVVLRVRGKADTYNRAEPQTVYTVDALQRVDYAREAAALLTQIRAMG</sequence>
<dbReference type="GO" id="GO:0008270">
    <property type="term" value="F:zinc ion binding"/>
    <property type="evidence" value="ECO:0007669"/>
    <property type="project" value="UniProtKB-KW"/>
</dbReference>
<keyword evidence="5" id="KW-0238">DNA-binding</keyword>
<evidence type="ECO:0000256" key="5">
    <source>
        <dbReference type="ARBA" id="ARBA00023125"/>
    </source>
</evidence>
<dbReference type="PANTHER" id="PTHR47165">
    <property type="entry name" value="OS03G0429900 PROTEIN"/>
    <property type="match status" value="1"/>
</dbReference>